<dbReference type="PROSITE" id="PS51155">
    <property type="entry name" value="CHIT_BIND_RR_2"/>
    <property type="match status" value="1"/>
</dbReference>
<dbReference type="EMBL" id="CADEPI010000383">
    <property type="protein sequence ID" value="CAB3384967.1"/>
    <property type="molecule type" value="Genomic_DNA"/>
</dbReference>
<feature type="region of interest" description="Disordered" evidence="3">
    <location>
        <begin position="422"/>
        <end position="443"/>
    </location>
</feature>
<protein>
    <recommendedName>
        <fullName evidence="7">Pro-resilin</fullName>
    </recommendedName>
</protein>
<gene>
    <name evidence="5" type="ORF">CLODIP_2_CD00594</name>
</gene>
<accession>A0A8S1DVC7</accession>
<evidence type="ECO:0000256" key="1">
    <source>
        <dbReference type="ARBA" id="ARBA00022460"/>
    </source>
</evidence>
<feature type="compositionally biased region" description="Low complexity" evidence="3">
    <location>
        <begin position="315"/>
        <end position="367"/>
    </location>
</feature>
<name>A0A8S1DVC7_9INSE</name>
<dbReference type="InterPro" id="IPR051217">
    <property type="entry name" value="Insect_Cuticle_Struc_Prot"/>
</dbReference>
<feature type="compositionally biased region" description="Polar residues" evidence="3">
    <location>
        <begin position="191"/>
        <end position="219"/>
    </location>
</feature>
<dbReference type="Proteomes" id="UP000494165">
    <property type="component" value="Unassembled WGS sequence"/>
</dbReference>
<dbReference type="PANTHER" id="PTHR12236:SF79">
    <property type="entry name" value="CUTICULAR PROTEIN 50CB-RELATED"/>
    <property type="match status" value="1"/>
</dbReference>
<keyword evidence="6" id="KW-1185">Reference proteome</keyword>
<dbReference type="PANTHER" id="PTHR12236">
    <property type="entry name" value="STRUCTURAL CONTITUENT OF CUTICLE"/>
    <property type="match status" value="1"/>
</dbReference>
<feature type="region of interest" description="Disordered" evidence="3">
    <location>
        <begin position="27"/>
        <end position="56"/>
    </location>
</feature>
<evidence type="ECO:0000313" key="6">
    <source>
        <dbReference type="Proteomes" id="UP000494165"/>
    </source>
</evidence>
<organism evidence="5 6">
    <name type="scientific">Cloeon dipterum</name>
    <dbReference type="NCBI Taxonomy" id="197152"/>
    <lineage>
        <taxon>Eukaryota</taxon>
        <taxon>Metazoa</taxon>
        <taxon>Ecdysozoa</taxon>
        <taxon>Arthropoda</taxon>
        <taxon>Hexapoda</taxon>
        <taxon>Insecta</taxon>
        <taxon>Pterygota</taxon>
        <taxon>Palaeoptera</taxon>
        <taxon>Ephemeroptera</taxon>
        <taxon>Pisciforma</taxon>
        <taxon>Baetidae</taxon>
        <taxon>Cloeon</taxon>
    </lineage>
</organism>
<feature type="signal peptide" evidence="4">
    <location>
        <begin position="1"/>
        <end position="17"/>
    </location>
</feature>
<dbReference type="Pfam" id="PF00379">
    <property type="entry name" value="Chitin_bind_4"/>
    <property type="match status" value="1"/>
</dbReference>
<dbReference type="GO" id="GO:0005615">
    <property type="term" value="C:extracellular space"/>
    <property type="evidence" value="ECO:0007669"/>
    <property type="project" value="TreeGrafter"/>
</dbReference>
<sequence>MRLAFVCIAAMVGVALAKPQGYDFPSRNSGNGYDNNDRQGFGGSGGGGGGGYPDRQVVSQRPQQYTLGTELDLDDELYSSTGGGYSVFNRTDFYPRTAAVNRVQTFFPSSSPPSVVSTAAPLNRFVTSSTDRNNFRQGNSGYPSTRPSRPRFQQSTTTTRNPFSASSPSGYGGQPQQQLGGTGFGDRFPSRGQQFANNGGFSSTTNRPVDQQQPFVGNFDRVTNTGFGGSGPSGFGANNPTTARPVFPDSINSQLPDSPSVNTNFAGNTGFVNSAVNTGRPVSNNVPFGNNNGPSSFSRPNNNGFGNGVTRPFTGNSNNNRPFNSNNNNDRFGNNNGNRPFGGSNNNNRPFGGGNNNNNNGGFGNNNNNNGFGGGNGGLGGNTGFGNGGNNGFGGGNNGFGNNNNINSSPTDDLSEPANYEFSYEVNDPPSGQNFGHTERRQNEDTVGSYFVLLPDGRLQRVEYTAGVGGYRARVTYEDQGGQLRK</sequence>
<dbReference type="InterPro" id="IPR000618">
    <property type="entry name" value="Insect_cuticle"/>
</dbReference>
<dbReference type="GO" id="GO:0042302">
    <property type="term" value="F:structural constituent of cuticle"/>
    <property type="evidence" value="ECO:0007669"/>
    <property type="project" value="UniProtKB-UniRule"/>
</dbReference>
<evidence type="ECO:0000256" key="3">
    <source>
        <dbReference type="SAM" id="MobiDB-lite"/>
    </source>
</evidence>
<comment type="caution">
    <text evidence="5">The sequence shown here is derived from an EMBL/GenBank/DDBJ whole genome shotgun (WGS) entry which is preliminary data.</text>
</comment>
<keyword evidence="4" id="KW-0732">Signal</keyword>
<keyword evidence="1 2" id="KW-0193">Cuticle</keyword>
<feature type="compositionally biased region" description="Gly residues" evidence="3">
    <location>
        <begin position="40"/>
        <end position="52"/>
    </location>
</feature>
<feature type="compositionally biased region" description="Polar residues" evidence="3">
    <location>
        <begin position="127"/>
        <end position="169"/>
    </location>
</feature>
<dbReference type="OrthoDB" id="6595597at2759"/>
<evidence type="ECO:0008006" key="7">
    <source>
        <dbReference type="Google" id="ProtNLM"/>
    </source>
</evidence>
<feature type="region of interest" description="Disordered" evidence="3">
    <location>
        <begin position="127"/>
        <end position="219"/>
    </location>
</feature>
<evidence type="ECO:0000256" key="2">
    <source>
        <dbReference type="PROSITE-ProRule" id="PRU00497"/>
    </source>
</evidence>
<dbReference type="PROSITE" id="PS00233">
    <property type="entry name" value="CHIT_BIND_RR_1"/>
    <property type="match status" value="1"/>
</dbReference>
<reference evidence="5 6" key="1">
    <citation type="submission" date="2020-04" db="EMBL/GenBank/DDBJ databases">
        <authorList>
            <person name="Alioto T."/>
            <person name="Alioto T."/>
            <person name="Gomez Garrido J."/>
        </authorList>
    </citation>
    <scope>NUCLEOTIDE SEQUENCE [LARGE SCALE GENOMIC DNA]</scope>
</reference>
<dbReference type="AlphaFoldDB" id="A0A8S1DVC7"/>
<evidence type="ECO:0000313" key="5">
    <source>
        <dbReference type="EMBL" id="CAB3384967.1"/>
    </source>
</evidence>
<feature type="compositionally biased region" description="Polar residues" evidence="3">
    <location>
        <begin position="288"/>
        <end position="304"/>
    </location>
</feature>
<evidence type="ECO:0000256" key="4">
    <source>
        <dbReference type="SAM" id="SignalP"/>
    </source>
</evidence>
<feature type="region of interest" description="Disordered" evidence="3">
    <location>
        <begin position="288"/>
        <end position="367"/>
    </location>
</feature>
<dbReference type="GO" id="GO:0031012">
    <property type="term" value="C:extracellular matrix"/>
    <property type="evidence" value="ECO:0007669"/>
    <property type="project" value="TreeGrafter"/>
</dbReference>
<feature type="chain" id="PRO_5035735653" description="Pro-resilin" evidence="4">
    <location>
        <begin position="18"/>
        <end position="486"/>
    </location>
</feature>
<dbReference type="InterPro" id="IPR031311">
    <property type="entry name" value="CHIT_BIND_RR_consensus"/>
</dbReference>
<proteinExistence type="predicted"/>